<reference evidence="3" key="1">
    <citation type="journal article" date="2005" name="Nature">
        <title>The map-based sequence of the rice genome.</title>
        <authorList>
            <consortium name="International rice genome sequencing project (IRGSP)"/>
            <person name="Matsumoto T."/>
            <person name="Wu J."/>
            <person name="Kanamori H."/>
            <person name="Katayose Y."/>
            <person name="Fujisawa M."/>
            <person name="Namiki N."/>
            <person name="Mizuno H."/>
            <person name="Yamamoto K."/>
            <person name="Antonio B.A."/>
            <person name="Baba T."/>
            <person name="Sakata K."/>
            <person name="Nagamura Y."/>
            <person name="Aoki H."/>
            <person name="Arikawa K."/>
            <person name="Arita K."/>
            <person name="Bito T."/>
            <person name="Chiden Y."/>
            <person name="Fujitsuka N."/>
            <person name="Fukunaka R."/>
            <person name="Hamada M."/>
            <person name="Harada C."/>
            <person name="Hayashi A."/>
            <person name="Hijishita S."/>
            <person name="Honda M."/>
            <person name="Hosokawa S."/>
            <person name="Ichikawa Y."/>
            <person name="Idonuma A."/>
            <person name="Iijima M."/>
            <person name="Ikeda M."/>
            <person name="Ikeno M."/>
            <person name="Ito K."/>
            <person name="Ito S."/>
            <person name="Ito T."/>
            <person name="Ito Y."/>
            <person name="Ito Y."/>
            <person name="Iwabuchi A."/>
            <person name="Kamiya K."/>
            <person name="Karasawa W."/>
            <person name="Kurita K."/>
            <person name="Katagiri S."/>
            <person name="Kikuta A."/>
            <person name="Kobayashi H."/>
            <person name="Kobayashi N."/>
            <person name="Machita K."/>
            <person name="Maehara T."/>
            <person name="Masukawa M."/>
            <person name="Mizubayashi T."/>
            <person name="Mukai Y."/>
            <person name="Nagasaki H."/>
            <person name="Nagata Y."/>
            <person name="Naito S."/>
            <person name="Nakashima M."/>
            <person name="Nakama Y."/>
            <person name="Nakamichi Y."/>
            <person name="Nakamura M."/>
            <person name="Meguro A."/>
            <person name="Negishi M."/>
            <person name="Ohta I."/>
            <person name="Ohta T."/>
            <person name="Okamoto M."/>
            <person name="Ono N."/>
            <person name="Saji S."/>
            <person name="Sakaguchi M."/>
            <person name="Sakai K."/>
            <person name="Shibata M."/>
            <person name="Shimokawa T."/>
            <person name="Song J."/>
            <person name="Takazaki Y."/>
            <person name="Terasawa K."/>
            <person name="Tsugane M."/>
            <person name="Tsuji K."/>
            <person name="Ueda S."/>
            <person name="Waki K."/>
            <person name="Yamagata H."/>
            <person name="Yamamoto M."/>
            <person name="Yamamoto S."/>
            <person name="Yamane H."/>
            <person name="Yoshiki S."/>
            <person name="Yoshihara R."/>
            <person name="Yukawa K."/>
            <person name="Zhong H."/>
            <person name="Yano M."/>
            <person name="Yuan Q."/>
            <person name="Ouyang S."/>
            <person name="Liu J."/>
            <person name="Jones K.M."/>
            <person name="Gansberger K."/>
            <person name="Moffat K."/>
            <person name="Hill J."/>
            <person name="Bera J."/>
            <person name="Fadrosh D."/>
            <person name="Jin S."/>
            <person name="Johri S."/>
            <person name="Kim M."/>
            <person name="Overton L."/>
            <person name="Reardon M."/>
            <person name="Tsitrin T."/>
            <person name="Vuong H."/>
            <person name="Weaver B."/>
            <person name="Ciecko A."/>
            <person name="Tallon L."/>
            <person name="Jackson J."/>
            <person name="Pai G."/>
            <person name="Aken S.V."/>
            <person name="Utterback T."/>
            <person name="Reidmuller S."/>
            <person name="Feldblyum T."/>
            <person name="Hsiao J."/>
            <person name="Zismann V."/>
            <person name="Iobst S."/>
            <person name="de Vazeille A.R."/>
            <person name="Buell C.R."/>
            <person name="Ying K."/>
            <person name="Li Y."/>
            <person name="Lu T."/>
            <person name="Huang Y."/>
            <person name="Zhao Q."/>
            <person name="Feng Q."/>
            <person name="Zhang L."/>
            <person name="Zhu J."/>
            <person name="Weng Q."/>
            <person name="Mu J."/>
            <person name="Lu Y."/>
            <person name="Fan D."/>
            <person name="Liu Y."/>
            <person name="Guan J."/>
            <person name="Zhang Y."/>
            <person name="Yu S."/>
            <person name="Liu X."/>
            <person name="Zhang Y."/>
            <person name="Hong G."/>
            <person name="Han B."/>
            <person name="Choisne N."/>
            <person name="Demange N."/>
            <person name="Orjeda G."/>
            <person name="Samain S."/>
            <person name="Cattolico L."/>
            <person name="Pelletier E."/>
            <person name="Couloux A."/>
            <person name="Segurens B."/>
            <person name="Wincker P."/>
            <person name="D'Hont A."/>
            <person name="Scarpelli C."/>
            <person name="Weissenbach J."/>
            <person name="Salanoubat M."/>
            <person name="Quetier F."/>
            <person name="Yu Y."/>
            <person name="Kim H.R."/>
            <person name="Rambo T."/>
            <person name="Currie J."/>
            <person name="Collura K."/>
            <person name="Luo M."/>
            <person name="Yang T."/>
            <person name="Ammiraju J.S.S."/>
            <person name="Engler F."/>
            <person name="Soderlund C."/>
            <person name="Wing R.A."/>
            <person name="Palmer L.E."/>
            <person name="de la Bastide M."/>
            <person name="Spiegel L."/>
            <person name="Nascimento L."/>
            <person name="Zutavern T."/>
            <person name="O'Shaughnessy A."/>
            <person name="Dike S."/>
            <person name="Dedhia N."/>
            <person name="Preston R."/>
            <person name="Balija V."/>
            <person name="McCombie W.R."/>
            <person name="Chow T."/>
            <person name="Chen H."/>
            <person name="Chung M."/>
            <person name="Chen C."/>
            <person name="Shaw J."/>
            <person name="Wu H."/>
            <person name="Hsiao K."/>
            <person name="Chao Y."/>
            <person name="Chu M."/>
            <person name="Cheng C."/>
            <person name="Hour A."/>
            <person name="Lee P."/>
            <person name="Lin S."/>
            <person name="Lin Y."/>
            <person name="Liou J."/>
            <person name="Liu S."/>
            <person name="Hsing Y."/>
            <person name="Raghuvanshi S."/>
            <person name="Mohanty A."/>
            <person name="Bharti A.K."/>
            <person name="Gaur A."/>
            <person name="Gupta V."/>
            <person name="Kumar D."/>
            <person name="Ravi V."/>
            <person name="Vij S."/>
            <person name="Kapur A."/>
            <person name="Khurana P."/>
            <person name="Khurana P."/>
            <person name="Khurana J.P."/>
            <person name="Tyagi A.K."/>
            <person name="Gaikwad K."/>
            <person name="Singh A."/>
            <person name="Dalal V."/>
            <person name="Srivastava S."/>
            <person name="Dixit A."/>
            <person name="Pal A.K."/>
            <person name="Ghazi I.A."/>
            <person name="Yadav M."/>
            <person name="Pandit A."/>
            <person name="Bhargava A."/>
            <person name="Sureshbabu K."/>
            <person name="Batra K."/>
            <person name="Sharma T.R."/>
            <person name="Mohapatra T."/>
            <person name="Singh N.K."/>
            <person name="Messing J."/>
            <person name="Nelson A.B."/>
            <person name="Fuks G."/>
            <person name="Kavchok S."/>
            <person name="Keizer G."/>
            <person name="Linton E."/>
            <person name="Llaca V."/>
            <person name="Song R."/>
            <person name="Tanyolac B."/>
            <person name="Young S."/>
            <person name="Ho-Il K."/>
            <person name="Hahn J.H."/>
            <person name="Sangsakoo G."/>
            <person name="Vanavichit A."/>
            <person name="de Mattos Luiz.A.T."/>
            <person name="Zimmer P.D."/>
            <person name="Malone G."/>
            <person name="Dellagostin O."/>
            <person name="de Oliveira A.C."/>
            <person name="Bevan M."/>
            <person name="Bancroft I."/>
            <person name="Minx P."/>
            <person name="Cordum H."/>
            <person name="Wilson R."/>
            <person name="Cheng Z."/>
            <person name="Jin W."/>
            <person name="Jiang J."/>
            <person name="Leong S.A."/>
            <person name="Iwama H."/>
            <person name="Gojobori T."/>
            <person name="Itoh T."/>
            <person name="Niimura Y."/>
            <person name="Fujii Y."/>
            <person name="Habara T."/>
            <person name="Sakai H."/>
            <person name="Sato Y."/>
            <person name="Wilson G."/>
            <person name="Kumar K."/>
            <person name="McCouch S."/>
            <person name="Juretic N."/>
            <person name="Hoen D."/>
            <person name="Wright S."/>
            <person name="Bruskiewich R."/>
            <person name="Bureau T."/>
            <person name="Miyao A."/>
            <person name="Hirochika H."/>
            <person name="Nishikawa T."/>
            <person name="Kadowaki K."/>
            <person name="Sugiura M."/>
            <person name="Burr B."/>
            <person name="Sasaki T."/>
        </authorList>
    </citation>
    <scope>NUCLEOTIDE SEQUENCE [LARGE SCALE GENOMIC DNA]</scope>
    <source>
        <strain evidence="3">cv. Nipponbare</strain>
    </source>
</reference>
<accession>A0A0P0VEL1</accession>
<feature type="region of interest" description="Disordered" evidence="1">
    <location>
        <begin position="51"/>
        <end position="83"/>
    </location>
</feature>
<evidence type="ECO:0000313" key="3">
    <source>
        <dbReference type="Proteomes" id="UP000059680"/>
    </source>
</evidence>
<dbReference type="PaxDb" id="39947-A0A0P0VEL1"/>
<reference evidence="2 3" key="3">
    <citation type="journal article" date="2013" name="Rice">
        <title>Improvement of the Oryza sativa Nipponbare reference genome using next generation sequence and optical map data.</title>
        <authorList>
            <person name="Kawahara Y."/>
            <person name="de la Bastide M."/>
            <person name="Hamilton J.P."/>
            <person name="Kanamori H."/>
            <person name="McCombie W.R."/>
            <person name="Ouyang S."/>
            <person name="Schwartz D.C."/>
            <person name="Tanaka T."/>
            <person name="Wu J."/>
            <person name="Zhou S."/>
            <person name="Childs K.L."/>
            <person name="Davidson R.M."/>
            <person name="Lin H."/>
            <person name="Quesada-Ocampo L."/>
            <person name="Vaillancourt B."/>
            <person name="Sakai H."/>
            <person name="Lee S.S."/>
            <person name="Kim J."/>
            <person name="Numa H."/>
            <person name="Itoh T."/>
            <person name="Buell C.R."/>
            <person name="Matsumoto T."/>
        </authorList>
    </citation>
    <scope>NUCLEOTIDE SEQUENCE [LARGE SCALE GENOMIC DNA]</scope>
    <source>
        <strain evidence="3">cv. Nipponbare</strain>
    </source>
</reference>
<dbReference type="EMBL" id="AP014958">
    <property type="protein sequence ID" value="BAS76828.1"/>
    <property type="molecule type" value="Genomic_DNA"/>
</dbReference>
<sequence>MRARNEVECGDGGDAAEVRWRKRRSATAGEAALRRRRARRWLAAVGEVDMGRWRPRGDGGGEGLNRPGPTGRWGTRLVNGPVH</sequence>
<reference evidence="2 3" key="2">
    <citation type="journal article" date="2013" name="Plant Cell Physiol.">
        <title>Rice Annotation Project Database (RAP-DB): an integrative and interactive database for rice genomics.</title>
        <authorList>
            <person name="Sakai H."/>
            <person name="Lee S.S."/>
            <person name="Tanaka T."/>
            <person name="Numa H."/>
            <person name="Kim J."/>
            <person name="Kawahara Y."/>
            <person name="Wakimoto H."/>
            <person name="Yang C.C."/>
            <person name="Iwamoto M."/>
            <person name="Abe T."/>
            <person name="Yamada Y."/>
            <person name="Muto A."/>
            <person name="Inokuchi H."/>
            <person name="Ikemura T."/>
            <person name="Matsumoto T."/>
            <person name="Sasaki T."/>
            <person name="Itoh T."/>
        </authorList>
    </citation>
    <scope>NUCLEOTIDE SEQUENCE [LARGE SCALE GENOMIC DNA]</scope>
    <source>
        <strain evidence="3">cv. Nipponbare</strain>
    </source>
</reference>
<protein>
    <submittedName>
        <fullName evidence="2">Os02g0132150 protein</fullName>
    </submittedName>
</protein>
<evidence type="ECO:0000256" key="1">
    <source>
        <dbReference type="SAM" id="MobiDB-lite"/>
    </source>
</evidence>
<gene>
    <name evidence="2" type="ordered locus">Os02g0132150</name>
    <name evidence="2" type="ORF">OSNPB_020132150</name>
</gene>
<dbReference type="Proteomes" id="UP000059680">
    <property type="component" value="Chromosome 2"/>
</dbReference>
<keyword evidence="3" id="KW-1185">Reference proteome</keyword>
<organism evidence="2 3">
    <name type="scientific">Oryza sativa subsp. japonica</name>
    <name type="common">Rice</name>
    <dbReference type="NCBI Taxonomy" id="39947"/>
    <lineage>
        <taxon>Eukaryota</taxon>
        <taxon>Viridiplantae</taxon>
        <taxon>Streptophyta</taxon>
        <taxon>Embryophyta</taxon>
        <taxon>Tracheophyta</taxon>
        <taxon>Spermatophyta</taxon>
        <taxon>Magnoliopsida</taxon>
        <taxon>Liliopsida</taxon>
        <taxon>Poales</taxon>
        <taxon>Poaceae</taxon>
        <taxon>BOP clade</taxon>
        <taxon>Oryzoideae</taxon>
        <taxon>Oryzeae</taxon>
        <taxon>Oryzinae</taxon>
        <taxon>Oryza</taxon>
        <taxon>Oryza sativa</taxon>
    </lineage>
</organism>
<proteinExistence type="predicted"/>
<name>A0A0P0VEL1_ORYSJ</name>
<dbReference type="AlphaFoldDB" id="A0A0P0VEL1"/>
<evidence type="ECO:0000313" key="2">
    <source>
        <dbReference type="EMBL" id="BAS76828.1"/>
    </source>
</evidence>
<dbReference type="InParanoid" id="A0A0P0VEL1"/>